<keyword evidence="2" id="KW-0808">Transferase</keyword>
<evidence type="ECO:0000313" key="3">
    <source>
        <dbReference type="Proteomes" id="UP000198546"/>
    </source>
</evidence>
<gene>
    <name evidence="2" type="ORF">SAMN04489747_3001</name>
</gene>
<dbReference type="Gene3D" id="3.90.1200.10">
    <property type="match status" value="1"/>
</dbReference>
<dbReference type="SUPFAM" id="SSF56112">
    <property type="entry name" value="Protein kinase-like (PK-like)"/>
    <property type="match status" value="1"/>
</dbReference>
<dbReference type="RefSeq" id="WP_157677155.1">
    <property type="nucleotide sequence ID" value="NZ_LT629688.1"/>
</dbReference>
<evidence type="ECO:0000259" key="1">
    <source>
        <dbReference type="Pfam" id="PF01636"/>
    </source>
</evidence>
<dbReference type="Pfam" id="PF01636">
    <property type="entry name" value="APH"/>
    <property type="match status" value="1"/>
</dbReference>
<proteinExistence type="predicted"/>
<dbReference type="STRING" id="675864.SAMN04489747_3001"/>
<dbReference type="OrthoDB" id="5490445at2"/>
<dbReference type="EMBL" id="LT629688">
    <property type="protein sequence ID" value="SDE28010.1"/>
    <property type="molecule type" value="Genomic_DNA"/>
</dbReference>
<dbReference type="InterPro" id="IPR011009">
    <property type="entry name" value="Kinase-like_dom_sf"/>
</dbReference>
<dbReference type="AlphaFoldDB" id="A0A1G7BMW6"/>
<dbReference type="InterPro" id="IPR002575">
    <property type="entry name" value="Aminoglycoside_PTrfase"/>
</dbReference>
<name>A0A1G7BMW6_9ACTN</name>
<keyword evidence="2" id="KW-0418">Kinase</keyword>
<reference evidence="2 3" key="1">
    <citation type="submission" date="2016-10" db="EMBL/GenBank/DDBJ databases">
        <authorList>
            <person name="de Groot N.N."/>
        </authorList>
    </citation>
    <scope>NUCLEOTIDE SEQUENCE [LARGE SCALE GENOMIC DNA]</scope>
    <source>
        <strain evidence="2 3">MON 2.2</strain>
    </source>
</reference>
<protein>
    <submittedName>
        <fullName evidence="2">Predicted kinase, aminoglycoside phosphotransferase (APT) family</fullName>
    </submittedName>
</protein>
<dbReference type="GO" id="GO:0016301">
    <property type="term" value="F:kinase activity"/>
    <property type="evidence" value="ECO:0007669"/>
    <property type="project" value="UniProtKB-KW"/>
</dbReference>
<accession>A0A1G7BMW6</accession>
<dbReference type="PANTHER" id="PTHR21310:SF15">
    <property type="entry name" value="AMINOGLYCOSIDE PHOSPHOTRANSFERASE DOMAIN-CONTAINING PROTEIN"/>
    <property type="match status" value="1"/>
</dbReference>
<dbReference type="PANTHER" id="PTHR21310">
    <property type="entry name" value="AMINOGLYCOSIDE PHOSPHOTRANSFERASE-RELATED-RELATED"/>
    <property type="match status" value="1"/>
</dbReference>
<feature type="domain" description="Aminoglycoside phosphotransferase" evidence="1">
    <location>
        <begin position="42"/>
        <end position="273"/>
    </location>
</feature>
<sequence>MTAPTSPGEDPDGWARALAEHLAHVGTPDGWRPAVQGAVATVLGVVAPDGTPLVAKVFPAAAARRGRTEARALELLADLPDVPVPRLVHSGPLPGAGSTVVVMTRLPGVRWADHTLVAPATDRLSLARQAGQLLRSLHVLTAEGFGGPLPDDPVQATLLARVEHTAAEQLEAFTASGGTDVLAARVRRLVRAHRDVLRRPVRPALCHHDLNGGNVLVGVSGPARITGLVDLERVGWDDPMADLALTTTHLRQHETAAAEALLEAYDPTTEERRRLELHVVLLTVAERAWVATDRPQGWEASVARLEQLLRDAT</sequence>
<dbReference type="Proteomes" id="UP000198546">
    <property type="component" value="Chromosome i"/>
</dbReference>
<keyword evidence="3" id="KW-1185">Reference proteome</keyword>
<dbReference type="Gene3D" id="3.30.200.20">
    <property type="entry name" value="Phosphorylase Kinase, domain 1"/>
    <property type="match status" value="1"/>
</dbReference>
<organism evidence="2 3">
    <name type="scientific">Auraticoccus monumenti</name>
    <dbReference type="NCBI Taxonomy" id="675864"/>
    <lineage>
        <taxon>Bacteria</taxon>
        <taxon>Bacillati</taxon>
        <taxon>Actinomycetota</taxon>
        <taxon>Actinomycetes</taxon>
        <taxon>Propionibacteriales</taxon>
        <taxon>Propionibacteriaceae</taxon>
        <taxon>Auraticoccus</taxon>
    </lineage>
</organism>
<evidence type="ECO:0000313" key="2">
    <source>
        <dbReference type="EMBL" id="SDE28010.1"/>
    </source>
</evidence>
<dbReference type="InterPro" id="IPR051678">
    <property type="entry name" value="AGP_Transferase"/>
</dbReference>